<keyword evidence="2" id="KW-0964">Secreted</keyword>
<proteinExistence type="predicted"/>
<dbReference type="InterPro" id="IPR001343">
    <property type="entry name" value="Hemolysn_Ca-bd"/>
</dbReference>
<dbReference type="Proteomes" id="UP001525968">
    <property type="component" value="Unassembled WGS sequence"/>
</dbReference>
<dbReference type="PANTHER" id="PTHR38340:SF1">
    <property type="entry name" value="S-LAYER PROTEIN"/>
    <property type="match status" value="1"/>
</dbReference>
<dbReference type="Pfam" id="PF00353">
    <property type="entry name" value="HemolysinCabind"/>
    <property type="match status" value="6"/>
</dbReference>
<feature type="non-terminal residue" evidence="3">
    <location>
        <position position="369"/>
    </location>
</feature>
<dbReference type="EMBL" id="JAODYH010000033">
    <property type="protein sequence ID" value="MCT9813536.1"/>
    <property type="molecule type" value="Genomic_DNA"/>
</dbReference>
<accession>A0ABT2PSU2</accession>
<evidence type="ECO:0000256" key="1">
    <source>
        <dbReference type="ARBA" id="ARBA00004613"/>
    </source>
</evidence>
<keyword evidence="4" id="KW-1185">Reference proteome</keyword>
<dbReference type="PANTHER" id="PTHR38340">
    <property type="entry name" value="S-LAYER PROTEIN"/>
    <property type="match status" value="1"/>
</dbReference>
<evidence type="ECO:0000256" key="2">
    <source>
        <dbReference type="ARBA" id="ARBA00022525"/>
    </source>
</evidence>
<gene>
    <name evidence="3" type="ORF">N0K08_23180</name>
</gene>
<dbReference type="Gene3D" id="2.150.10.10">
    <property type="entry name" value="Serralysin-like metalloprotease, C-terminal"/>
    <property type="match status" value="2"/>
</dbReference>
<dbReference type="InterPro" id="IPR050557">
    <property type="entry name" value="RTX_toxin/Mannuronan_C5-epim"/>
</dbReference>
<organism evidence="3 4">
    <name type="scientific">Acidovorax bellezanensis</name>
    <dbReference type="NCBI Taxonomy" id="2976702"/>
    <lineage>
        <taxon>Bacteria</taxon>
        <taxon>Pseudomonadati</taxon>
        <taxon>Pseudomonadota</taxon>
        <taxon>Betaproteobacteria</taxon>
        <taxon>Burkholderiales</taxon>
        <taxon>Comamonadaceae</taxon>
        <taxon>Acidovorax</taxon>
    </lineage>
</organism>
<comment type="caution">
    <text evidence="3">The sequence shown here is derived from an EMBL/GenBank/DDBJ whole genome shotgun (WGS) entry which is preliminary data.</text>
</comment>
<sequence length="369" mass="35289">NALSNTLNGGGGDDRFVATLNDGNDTYIGATGTDTYDLSATAAGATVTATTATSASTGSDLLSTIENVIGSQGNDSIVFDAAANVANIADGQAGNDILSTGAGADRLIGGAGNDTMDGGTGNDTLFGGDGNDTINYTVAEGADAVDGGAGLDTLNITGTAADNNLVVVFDGTSLTTVGGGAVANVESVTANLLGGTDTLNYGASTAAVMVNLTAGTASGFSSIAGIESVATGAGADVLTGNALSNTLNGGGGDDRFVATLNDGNDTYIGSTGVDTYDLSATSAGATVTASAASSAQTGIDILSAIENVIGSQGNDNITGSIVANVVDGRGGNDVINAGSGNDTINYTVAEGADAVDGGAGLDTLNITGT</sequence>
<feature type="non-terminal residue" evidence="3">
    <location>
        <position position="1"/>
    </location>
</feature>
<dbReference type="SUPFAM" id="SSF51120">
    <property type="entry name" value="beta-Roll"/>
    <property type="match status" value="3"/>
</dbReference>
<evidence type="ECO:0000313" key="3">
    <source>
        <dbReference type="EMBL" id="MCT9813536.1"/>
    </source>
</evidence>
<evidence type="ECO:0000313" key="4">
    <source>
        <dbReference type="Proteomes" id="UP001525968"/>
    </source>
</evidence>
<dbReference type="PROSITE" id="PS00330">
    <property type="entry name" value="HEMOLYSIN_CALCIUM"/>
    <property type="match status" value="1"/>
</dbReference>
<evidence type="ECO:0008006" key="5">
    <source>
        <dbReference type="Google" id="ProtNLM"/>
    </source>
</evidence>
<comment type="subcellular location">
    <subcellularLocation>
        <location evidence="1">Secreted</location>
    </subcellularLocation>
</comment>
<dbReference type="InterPro" id="IPR011049">
    <property type="entry name" value="Serralysin-like_metalloprot_C"/>
</dbReference>
<protein>
    <recommendedName>
        <fullName evidence="5">Calcium-binding protein</fullName>
    </recommendedName>
</protein>
<dbReference type="InterPro" id="IPR018511">
    <property type="entry name" value="Hemolysin-typ_Ca-bd_CS"/>
</dbReference>
<dbReference type="PRINTS" id="PR00313">
    <property type="entry name" value="CABNDNGRPT"/>
</dbReference>
<reference evidence="3 4" key="1">
    <citation type="submission" date="2022-09" db="EMBL/GenBank/DDBJ databases">
        <title>Draft genome of isolate Be4.</title>
        <authorList>
            <person name="Sanchez-Castro I."/>
            <person name="Martinez-Rodriguez P."/>
            <person name="Descostes M."/>
            <person name="Merroun M."/>
        </authorList>
    </citation>
    <scope>NUCLEOTIDE SEQUENCE [LARGE SCALE GENOMIC DNA]</scope>
    <source>
        <strain evidence="3 4">Be4</strain>
    </source>
</reference>
<name>A0ABT2PSU2_9BURK</name>
<dbReference type="RefSeq" id="WP_315968029.1">
    <property type="nucleotide sequence ID" value="NZ_JAODYH010000033.1"/>
</dbReference>